<name>A0A6I7TQ05_9BACI</name>
<feature type="transmembrane region" description="Helical" evidence="1">
    <location>
        <begin position="7"/>
        <end position="27"/>
    </location>
</feature>
<keyword evidence="1" id="KW-0472">Membrane</keyword>
<sequence>MIKICNLWVYYSYFLFSLFPVETAAFIKIKTIILKEVKVC</sequence>
<proteinExistence type="predicted"/>
<evidence type="ECO:0000313" key="5">
    <source>
        <dbReference type="Proteomes" id="UP000429980"/>
    </source>
</evidence>
<keyword evidence="1" id="KW-0812">Transmembrane</keyword>
<evidence type="ECO:0000313" key="2">
    <source>
        <dbReference type="EMBL" id="OLF98171.1"/>
    </source>
</evidence>
<reference evidence="2 4" key="1">
    <citation type="journal article" date="2016" name="Front. Microbiol.">
        <title>High-Level Heat Resistance of Spores of Bacillus amyloliquefaciens and Bacillus licheniformis Results from the Presence of a spoVA Operon in a Tn1546 Transposon.</title>
        <authorList>
            <person name="Berendsen E.M."/>
            <person name="Koning R.A."/>
            <person name="Boekhorst J."/>
            <person name="de Jong A."/>
            <person name="Kuipers O.P."/>
            <person name="Wells-Bennik M.H."/>
        </authorList>
    </citation>
    <scope>NUCLEOTIDE SEQUENCE [LARGE SCALE GENOMIC DNA]</scope>
    <source>
        <strain evidence="2 4">B4121</strain>
    </source>
</reference>
<evidence type="ECO:0000313" key="3">
    <source>
        <dbReference type="EMBL" id="TWL39241.1"/>
    </source>
</evidence>
<evidence type="ECO:0000256" key="1">
    <source>
        <dbReference type="SAM" id="Phobius"/>
    </source>
</evidence>
<dbReference type="Proteomes" id="UP000429980">
    <property type="component" value="Unassembled WGS sequence"/>
</dbReference>
<dbReference type="AlphaFoldDB" id="A0A6I7TQ05"/>
<protein>
    <submittedName>
        <fullName evidence="2">Uncharacterized protein</fullName>
    </submittedName>
</protein>
<dbReference type="Proteomes" id="UP000185604">
    <property type="component" value="Unassembled WGS sequence"/>
</dbReference>
<evidence type="ECO:0000313" key="4">
    <source>
        <dbReference type="Proteomes" id="UP000185604"/>
    </source>
</evidence>
<dbReference type="EMBL" id="NILF01000035">
    <property type="protein sequence ID" value="TWL39241.1"/>
    <property type="molecule type" value="Genomic_DNA"/>
</dbReference>
<dbReference type="EMBL" id="LKPO01000002">
    <property type="protein sequence ID" value="OLF98171.1"/>
    <property type="molecule type" value="Genomic_DNA"/>
</dbReference>
<gene>
    <name evidence="2" type="ORF">B4121_0477</name>
    <name evidence="3" type="ORF">CHCC15381_4578</name>
</gene>
<reference evidence="3 5" key="2">
    <citation type="submission" date="2019-06" db="EMBL/GenBank/DDBJ databases">
        <title>Genome sequence analysis of &gt;100 Bacillus licheniformis strains suggests intrinsic resistance to this species.</title>
        <authorList>
            <person name="Wels M."/>
            <person name="Siezen R.J."/>
            <person name="Johansen E."/>
            <person name="Stuer-Lauridsen B."/>
            <person name="Bjerre K."/>
            <person name="Nielsen B.K.K."/>
        </authorList>
    </citation>
    <scope>NUCLEOTIDE SEQUENCE [LARGE SCALE GENOMIC DNA]</scope>
    <source>
        <strain evidence="3 5">BAC-15381</strain>
    </source>
</reference>
<keyword evidence="5" id="KW-1185">Reference proteome</keyword>
<organism evidence="2 4">
    <name type="scientific">Bacillus paralicheniformis</name>
    <dbReference type="NCBI Taxonomy" id="1648923"/>
    <lineage>
        <taxon>Bacteria</taxon>
        <taxon>Bacillati</taxon>
        <taxon>Bacillota</taxon>
        <taxon>Bacilli</taxon>
        <taxon>Bacillales</taxon>
        <taxon>Bacillaceae</taxon>
        <taxon>Bacillus</taxon>
    </lineage>
</organism>
<accession>A0A6I7TQ05</accession>
<keyword evidence="1" id="KW-1133">Transmembrane helix</keyword>
<comment type="caution">
    <text evidence="2">The sequence shown here is derived from an EMBL/GenBank/DDBJ whole genome shotgun (WGS) entry which is preliminary data.</text>
</comment>